<evidence type="ECO:0000313" key="1">
    <source>
        <dbReference type="EMBL" id="UQN31516.1"/>
    </source>
</evidence>
<organism evidence="1 2">
    <name type="scientific">Brachybacterium kimchii</name>
    <dbReference type="NCBI Taxonomy" id="2942909"/>
    <lineage>
        <taxon>Bacteria</taxon>
        <taxon>Bacillati</taxon>
        <taxon>Actinomycetota</taxon>
        <taxon>Actinomycetes</taxon>
        <taxon>Micrococcales</taxon>
        <taxon>Dermabacteraceae</taxon>
        <taxon>Brachybacterium</taxon>
    </lineage>
</organism>
<proteinExistence type="predicted"/>
<gene>
    <name evidence="1" type="ORF">M4486_09680</name>
</gene>
<keyword evidence="2" id="KW-1185">Reference proteome</keyword>
<evidence type="ECO:0008006" key="3">
    <source>
        <dbReference type="Google" id="ProtNLM"/>
    </source>
</evidence>
<accession>A0ABY4NBN2</accession>
<dbReference type="Proteomes" id="UP001055868">
    <property type="component" value="Chromosome"/>
</dbReference>
<protein>
    <recommendedName>
        <fullName evidence="3">Tyr recombinase domain-containing protein</fullName>
    </recommendedName>
</protein>
<evidence type="ECO:0000313" key="2">
    <source>
        <dbReference type="Proteomes" id="UP001055868"/>
    </source>
</evidence>
<sequence>MLDRAGMSATEIAAYLGHANPSLTQDVYMNTLAGDTRAGSVMAEALSGVIQSG</sequence>
<reference evidence="1" key="1">
    <citation type="submission" date="2022-05" db="EMBL/GenBank/DDBJ databases">
        <title>Genomic analysis of Brachybacterium sp. CBA3104.</title>
        <authorList>
            <person name="Roh S.W."/>
            <person name="Kim Y.B."/>
            <person name="Kim Y."/>
        </authorList>
    </citation>
    <scope>NUCLEOTIDE SEQUENCE</scope>
    <source>
        <strain evidence="1">CBA3104</strain>
    </source>
</reference>
<name>A0ABY4NBN2_9MICO</name>
<dbReference type="EMBL" id="CP097218">
    <property type="protein sequence ID" value="UQN31516.1"/>
    <property type="molecule type" value="Genomic_DNA"/>
</dbReference>